<protein>
    <submittedName>
        <fullName evidence="1">Uncharacterized protein</fullName>
    </submittedName>
</protein>
<evidence type="ECO:0000313" key="1">
    <source>
        <dbReference type="EMBL" id="KKK64087.1"/>
    </source>
</evidence>
<name>A0A0F8X4R2_9ZZZZ</name>
<accession>A0A0F8X4R2</accession>
<sequence length="31" mass="3533">MAKEFKKKWESAYQVVKIEGGWMIFTGVIAG</sequence>
<reference evidence="1" key="1">
    <citation type="journal article" date="2015" name="Nature">
        <title>Complex archaea that bridge the gap between prokaryotes and eukaryotes.</title>
        <authorList>
            <person name="Spang A."/>
            <person name="Saw J.H."/>
            <person name="Jorgensen S.L."/>
            <person name="Zaremba-Niedzwiedzka K."/>
            <person name="Martijn J."/>
            <person name="Lind A.E."/>
            <person name="van Eijk R."/>
            <person name="Schleper C."/>
            <person name="Guy L."/>
            <person name="Ettema T.J."/>
        </authorList>
    </citation>
    <scope>NUCLEOTIDE SEQUENCE</scope>
</reference>
<comment type="caution">
    <text evidence="1">The sequence shown here is derived from an EMBL/GenBank/DDBJ whole genome shotgun (WGS) entry which is preliminary data.</text>
</comment>
<proteinExistence type="predicted"/>
<organism evidence="1">
    <name type="scientific">marine sediment metagenome</name>
    <dbReference type="NCBI Taxonomy" id="412755"/>
    <lineage>
        <taxon>unclassified sequences</taxon>
        <taxon>metagenomes</taxon>
        <taxon>ecological metagenomes</taxon>
    </lineage>
</organism>
<dbReference type="EMBL" id="LAZR01061187">
    <property type="protein sequence ID" value="KKK64087.1"/>
    <property type="molecule type" value="Genomic_DNA"/>
</dbReference>
<dbReference type="AlphaFoldDB" id="A0A0F8X4R2"/>
<gene>
    <name evidence="1" type="ORF">LCGC14_2987780</name>
</gene>